<evidence type="ECO:0000256" key="1">
    <source>
        <dbReference type="ARBA" id="ARBA00005641"/>
    </source>
</evidence>
<dbReference type="PANTHER" id="PTHR31263:SF0">
    <property type="entry name" value="CELLULASE FAMILY PROTEIN (AFU_ORTHOLOGUE AFUA_5G14560)"/>
    <property type="match status" value="1"/>
</dbReference>
<reference evidence="8" key="1">
    <citation type="journal article" date="2017" name="Genome Biol.">
        <title>Comparative genomics reveals high biological diversity and specific adaptations in the industrially and medically important fungal genus Aspergillus.</title>
        <authorList>
            <person name="de Vries R.P."/>
            <person name="Riley R."/>
            <person name="Wiebenga A."/>
            <person name="Aguilar-Osorio G."/>
            <person name="Amillis S."/>
            <person name="Uchima C.A."/>
            <person name="Anderluh G."/>
            <person name="Asadollahi M."/>
            <person name="Askin M."/>
            <person name="Barry K."/>
            <person name="Battaglia E."/>
            <person name="Bayram O."/>
            <person name="Benocci T."/>
            <person name="Braus-Stromeyer S.A."/>
            <person name="Caldana C."/>
            <person name="Canovas D."/>
            <person name="Cerqueira G.C."/>
            <person name="Chen F."/>
            <person name="Chen W."/>
            <person name="Choi C."/>
            <person name="Clum A."/>
            <person name="Dos Santos R.A."/>
            <person name="Damasio A.R."/>
            <person name="Diallinas G."/>
            <person name="Emri T."/>
            <person name="Fekete E."/>
            <person name="Flipphi M."/>
            <person name="Freyberg S."/>
            <person name="Gallo A."/>
            <person name="Gournas C."/>
            <person name="Habgood R."/>
            <person name="Hainaut M."/>
            <person name="Harispe M.L."/>
            <person name="Henrissat B."/>
            <person name="Hilden K.S."/>
            <person name="Hope R."/>
            <person name="Hossain A."/>
            <person name="Karabika E."/>
            <person name="Karaffa L."/>
            <person name="Karanyi Z."/>
            <person name="Krasevec N."/>
            <person name="Kuo A."/>
            <person name="Kusch H."/>
            <person name="LaButti K."/>
            <person name="Lagendijk E.L."/>
            <person name="Lapidus A."/>
            <person name="Levasseur A."/>
            <person name="Lindquist E."/>
            <person name="Lipzen A."/>
            <person name="Logrieco A.F."/>
            <person name="MacCabe A."/>
            <person name="Maekelae M.R."/>
            <person name="Malavazi I."/>
            <person name="Melin P."/>
            <person name="Meyer V."/>
            <person name="Mielnichuk N."/>
            <person name="Miskei M."/>
            <person name="Molnar A.P."/>
            <person name="Mule G."/>
            <person name="Ngan C.Y."/>
            <person name="Orejas M."/>
            <person name="Orosz E."/>
            <person name="Ouedraogo J.P."/>
            <person name="Overkamp K.M."/>
            <person name="Park H.-S."/>
            <person name="Perrone G."/>
            <person name="Piumi F."/>
            <person name="Punt P.J."/>
            <person name="Ram A.F."/>
            <person name="Ramon A."/>
            <person name="Rauscher S."/>
            <person name="Record E."/>
            <person name="Riano-Pachon D.M."/>
            <person name="Robert V."/>
            <person name="Roehrig J."/>
            <person name="Ruller R."/>
            <person name="Salamov A."/>
            <person name="Salih N.S."/>
            <person name="Samson R.A."/>
            <person name="Sandor E."/>
            <person name="Sanguinetti M."/>
            <person name="Schuetze T."/>
            <person name="Sepcic K."/>
            <person name="Shelest E."/>
            <person name="Sherlock G."/>
            <person name="Sophianopoulou V."/>
            <person name="Squina F.M."/>
            <person name="Sun H."/>
            <person name="Susca A."/>
            <person name="Todd R.B."/>
            <person name="Tsang A."/>
            <person name="Unkles S.E."/>
            <person name="van de Wiele N."/>
            <person name="van Rossen-Uffink D."/>
            <person name="Oliveira J.V."/>
            <person name="Vesth T.C."/>
            <person name="Visser J."/>
            <person name="Yu J.-H."/>
            <person name="Zhou M."/>
            <person name="Andersen M.R."/>
            <person name="Archer D.B."/>
            <person name="Baker S.E."/>
            <person name="Benoit I."/>
            <person name="Brakhage A.A."/>
            <person name="Braus G.H."/>
            <person name="Fischer R."/>
            <person name="Frisvad J.C."/>
            <person name="Goldman G.H."/>
            <person name="Houbraken J."/>
            <person name="Oakley B."/>
            <person name="Pocsi I."/>
            <person name="Scazzocchio C."/>
            <person name="Seiboth B."/>
            <person name="vanKuyk P.A."/>
            <person name="Wortman J."/>
            <person name="Dyer P.S."/>
            <person name="Grigoriev I.V."/>
        </authorList>
    </citation>
    <scope>NUCLEOTIDE SEQUENCE [LARGE SCALE GENOMIC DNA]</scope>
    <source>
        <strain evidence="8">CBS 506.65</strain>
    </source>
</reference>
<feature type="chain" id="PRO_5011979000" description="Glycoside hydrolase family 5 domain-containing protein" evidence="5">
    <location>
        <begin position="26"/>
        <end position="442"/>
    </location>
</feature>
<comment type="similarity">
    <text evidence="1 4">Belongs to the glycosyl hydrolase 5 (cellulase A) family.</text>
</comment>
<evidence type="ECO:0000259" key="6">
    <source>
        <dbReference type="Pfam" id="PF00150"/>
    </source>
</evidence>
<dbReference type="AlphaFoldDB" id="A0A1L9SPP1"/>
<keyword evidence="2 4" id="KW-0378">Hydrolase</keyword>
<dbReference type="GO" id="GO:0004553">
    <property type="term" value="F:hydrolase activity, hydrolyzing O-glycosyl compounds"/>
    <property type="evidence" value="ECO:0007669"/>
    <property type="project" value="InterPro"/>
</dbReference>
<protein>
    <recommendedName>
        <fullName evidence="6">Glycoside hydrolase family 5 domain-containing protein</fullName>
    </recommendedName>
</protein>
<keyword evidence="8" id="KW-1185">Reference proteome</keyword>
<dbReference type="Proteomes" id="UP000184188">
    <property type="component" value="Unassembled WGS sequence"/>
</dbReference>
<keyword evidence="3 4" id="KW-0326">Glycosidase</keyword>
<feature type="domain" description="Glycoside hydrolase family 5" evidence="6">
    <location>
        <begin position="108"/>
        <end position="392"/>
    </location>
</feature>
<dbReference type="GO" id="GO:0000272">
    <property type="term" value="P:polysaccharide catabolic process"/>
    <property type="evidence" value="ECO:0007669"/>
    <property type="project" value="InterPro"/>
</dbReference>
<proteinExistence type="inferred from homology"/>
<sequence length="442" mass="49185">MTRRRIGALLVCVGLIILFLSFRQSDRSFDGLAGVSSHPLSPSLNPSSAMSVSTPHNCSTPSFPFVTPFRTKGRHIVDARDAVVKLISVNWYGASDVRFIPSGLEVQHRDQIAALVRGMGFNSVRLPYADEMVRANPVIDPALLAANKDLIANKGGRNVTALDVFTAVVDSLTAAGLMVIVNNHITQATWCCGINPCDARWSNDWLPGLSQFCRVRQTEEAWIENWETIMRPLVNNSLVIGADLRNEVRGLWGTLHWGEWASAAERAAERLLHLQPDWLMIVEGISSANDLSGVATRPVQLSVPDRVVYSAHVYAWSGWGTLYPFSRRTYADFAATMRSNWAYLLEQEVAPVWIGEFGTTEHPEAGDVNYWTNLLRFLAEVDASWGYWALNARKPEGDEWEAYGLVGDAWDEQSIRTDFRLGDLARIGLGEPDTVCLRHSTR</sequence>
<dbReference type="PANTHER" id="PTHR31263">
    <property type="entry name" value="CELLULASE FAMILY PROTEIN (AFU_ORTHOLOGUE AFUA_5G14560)"/>
    <property type="match status" value="1"/>
</dbReference>
<evidence type="ECO:0000256" key="2">
    <source>
        <dbReference type="ARBA" id="ARBA00022801"/>
    </source>
</evidence>
<dbReference type="EMBL" id="KV878338">
    <property type="protein sequence ID" value="OJJ49027.1"/>
    <property type="molecule type" value="Genomic_DNA"/>
</dbReference>
<name>A0A1L9SPP1_9EURO</name>
<dbReference type="STRING" id="1073090.A0A1L9SPP1"/>
<evidence type="ECO:0000256" key="5">
    <source>
        <dbReference type="SAM" id="SignalP"/>
    </source>
</evidence>
<dbReference type="Pfam" id="PF00150">
    <property type="entry name" value="Cellulase"/>
    <property type="match status" value="1"/>
</dbReference>
<accession>A0A1L9SPP1</accession>
<organism evidence="7 8">
    <name type="scientific">Penicilliopsis zonata CBS 506.65</name>
    <dbReference type="NCBI Taxonomy" id="1073090"/>
    <lineage>
        <taxon>Eukaryota</taxon>
        <taxon>Fungi</taxon>
        <taxon>Dikarya</taxon>
        <taxon>Ascomycota</taxon>
        <taxon>Pezizomycotina</taxon>
        <taxon>Eurotiomycetes</taxon>
        <taxon>Eurotiomycetidae</taxon>
        <taxon>Eurotiales</taxon>
        <taxon>Aspergillaceae</taxon>
        <taxon>Penicilliopsis</taxon>
    </lineage>
</organism>
<dbReference type="OrthoDB" id="442731at2759"/>
<dbReference type="InterPro" id="IPR001547">
    <property type="entry name" value="Glyco_hydro_5"/>
</dbReference>
<dbReference type="RefSeq" id="XP_022583537.1">
    <property type="nucleotide sequence ID" value="XM_022722256.1"/>
</dbReference>
<gene>
    <name evidence="7" type="ORF">ASPZODRAFT_129400</name>
</gene>
<feature type="signal peptide" evidence="5">
    <location>
        <begin position="1"/>
        <end position="25"/>
    </location>
</feature>
<evidence type="ECO:0000313" key="8">
    <source>
        <dbReference type="Proteomes" id="UP000184188"/>
    </source>
</evidence>
<evidence type="ECO:0000313" key="7">
    <source>
        <dbReference type="EMBL" id="OJJ49027.1"/>
    </source>
</evidence>
<dbReference type="SUPFAM" id="SSF51445">
    <property type="entry name" value="(Trans)glycosidases"/>
    <property type="match status" value="1"/>
</dbReference>
<keyword evidence="5" id="KW-0732">Signal</keyword>
<dbReference type="GeneID" id="34608721"/>
<dbReference type="InterPro" id="IPR017853">
    <property type="entry name" value="GH"/>
</dbReference>
<dbReference type="VEuPathDB" id="FungiDB:ASPZODRAFT_129400"/>
<evidence type="ECO:0000256" key="4">
    <source>
        <dbReference type="RuleBase" id="RU361153"/>
    </source>
</evidence>
<evidence type="ECO:0000256" key="3">
    <source>
        <dbReference type="ARBA" id="ARBA00023295"/>
    </source>
</evidence>
<dbReference type="Gene3D" id="3.20.20.80">
    <property type="entry name" value="Glycosidases"/>
    <property type="match status" value="1"/>
</dbReference>